<evidence type="ECO:0000256" key="1">
    <source>
        <dbReference type="SAM" id="MobiDB-lite"/>
    </source>
</evidence>
<gene>
    <name evidence="2" type="ORF">PQU93_13200</name>
</gene>
<evidence type="ECO:0000313" key="3">
    <source>
        <dbReference type="Proteomes" id="UP001221566"/>
    </source>
</evidence>
<protein>
    <submittedName>
        <fullName evidence="2">Uncharacterized protein</fullName>
    </submittedName>
</protein>
<dbReference type="RefSeq" id="WP_272803632.1">
    <property type="nucleotide sequence ID" value="NZ_JAQQKY010000008.1"/>
</dbReference>
<reference evidence="2 3" key="1">
    <citation type="submission" date="2023-01" db="EMBL/GenBank/DDBJ databases">
        <title>Novel species of the genus Vogesella isolated from rivers.</title>
        <authorList>
            <person name="Lu H."/>
        </authorList>
    </citation>
    <scope>NUCLEOTIDE SEQUENCE [LARGE SCALE GENOMIC DNA]</scope>
    <source>
        <strain evidence="2 3">SH7W</strain>
    </source>
</reference>
<feature type="region of interest" description="Disordered" evidence="1">
    <location>
        <begin position="187"/>
        <end position="216"/>
    </location>
</feature>
<organism evidence="2 3">
    <name type="scientific">Vogesella indigofera</name>
    <name type="common">Pseudomonas indigofera</name>
    <dbReference type="NCBI Taxonomy" id="45465"/>
    <lineage>
        <taxon>Bacteria</taxon>
        <taxon>Pseudomonadati</taxon>
        <taxon>Pseudomonadota</taxon>
        <taxon>Betaproteobacteria</taxon>
        <taxon>Neisseriales</taxon>
        <taxon>Chromobacteriaceae</taxon>
        <taxon>Vogesella</taxon>
    </lineage>
</organism>
<accession>A0ABT5I6D5</accession>
<comment type="caution">
    <text evidence="2">The sequence shown here is derived from an EMBL/GenBank/DDBJ whole genome shotgun (WGS) entry which is preliminary data.</text>
</comment>
<evidence type="ECO:0000313" key="2">
    <source>
        <dbReference type="EMBL" id="MDC7691730.1"/>
    </source>
</evidence>
<dbReference type="Proteomes" id="UP001221566">
    <property type="component" value="Unassembled WGS sequence"/>
</dbReference>
<proteinExistence type="predicted"/>
<keyword evidence="3" id="KW-1185">Reference proteome</keyword>
<sequence length="216" mass="23941">MTTSANNIRLIQGDRTVVPVIGSWDAFYIKHLASDETFFNSWDFLAVLDEDGTKTDWLVSVAPATSHMVIFETTAWYIVKMLGLPVPDAGIMLLSRSQLKTAMPHLKWGDTGLWPCFARRDYDYAPARVSFTDALALLATEENRAEALIKAAPGIWHWASSLLKPDVAEVFMGMLAKVAGVDPELVKKPVKPTAPEPQTAPQRRRRKTVSSMPATL</sequence>
<dbReference type="EMBL" id="JAQQKY010000008">
    <property type="protein sequence ID" value="MDC7691730.1"/>
    <property type="molecule type" value="Genomic_DNA"/>
</dbReference>
<name>A0ABT5I6D5_VOGIN</name>